<dbReference type="GO" id="GO:0051301">
    <property type="term" value="P:cell division"/>
    <property type="evidence" value="ECO:0007669"/>
    <property type="project" value="UniProtKB-KW"/>
</dbReference>
<evidence type="ECO:0000256" key="5">
    <source>
        <dbReference type="ARBA" id="ARBA00022618"/>
    </source>
</evidence>
<dbReference type="GO" id="GO:0005634">
    <property type="term" value="C:nucleus"/>
    <property type="evidence" value="ECO:0007669"/>
    <property type="project" value="TreeGrafter"/>
</dbReference>
<dbReference type="Pfam" id="PF00271">
    <property type="entry name" value="Helicase_C"/>
    <property type="match status" value="1"/>
</dbReference>
<feature type="compositionally biased region" description="Basic residues" evidence="18">
    <location>
        <begin position="189"/>
        <end position="199"/>
    </location>
</feature>
<evidence type="ECO:0000256" key="18">
    <source>
        <dbReference type="SAM" id="MobiDB-lite"/>
    </source>
</evidence>
<evidence type="ECO:0000256" key="6">
    <source>
        <dbReference type="ARBA" id="ARBA00022741"/>
    </source>
</evidence>
<evidence type="ECO:0000256" key="17">
    <source>
        <dbReference type="ARBA" id="ARBA00029956"/>
    </source>
</evidence>
<dbReference type="Gene3D" id="3.40.50.10810">
    <property type="entry name" value="Tandem AAA-ATPase domain"/>
    <property type="match status" value="2"/>
</dbReference>
<dbReference type="GO" id="GO:0006283">
    <property type="term" value="P:transcription-coupled nucleotide-excision repair"/>
    <property type="evidence" value="ECO:0007669"/>
    <property type="project" value="TreeGrafter"/>
</dbReference>
<keyword evidence="6" id="KW-0547">Nucleotide-binding</keyword>
<evidence type="ECO:0000256" key="13">
    <source>
        <dbReference type="ARBA" id="ARBA00023204"/>
    </source>
</evidence>
<dbReference type="SMART" id="SM00487">
    <property type="entry name" value="DEXDc"/>
    <property type="match status" value="1"/>
</dbReference>
<evidence type="ECO:0000256" key="12">
    <source>
        <dbReference type="ARBA" id="ARBA00023125"/>
    </source>
</evidence>
<dbReference type="PROSITE" id="PS51192">
    <property type="entry name" value="HELICASE_ATP_BIND_1"/>
    <property type="match status" value="1"/>
</dbReference>
<dbReference type="CDD" id="cd18793">
    <property type="entry name" value="SF2_C_SNF"/>
    <property type="match status" value="1"/>
</dbReference>
<comment type="caution">
    <text evidence="21">The sequence shown here is derived from an EMBL/GenBank/DDBJ whole genome shotgun (WGS) entry which is preliminary data.</text>
</comment>
<feature type="compositionally biased region" description="Polar residues" evidence="18">
    <location>
        <begin position="1"/>
        <end position="19"/>
    </location>
</feature>
<dbReference type="AlphaFoldDB" id="A0AAD4R9F1"/>
<feature type="compositionally biased region" description="Low complexity" evidence="18">
    <location>
        <begin position="209"/>
        <end position="235"/>
    </location>
</feature>
<evidence type="ECO:0000313" key="21">
    <source>
        <dbReference type="EMBL" id="KAI1718916.1"/>
    </source>
</evidence>
<feature type="region of interest" description="Disordered" evidence="18">
    <location>
        <begin position="167"/>
        <end position="238"/>
    </location>
</feature>
<comment type="subcellular location">
    <subcellularLocation>
        <location evidence="1">Nucleus</location>
    </subcellularLocation>
</comment>
<keyword evidence="9" id="KW-0378">Hydrolase</keyword>
<dbReference type="Gene3D" id="3.40.50.300">
    <property type="entry name" value="P-loop containing nucleotide triphosphate hydrolases"/>
    <property type="match status" value="1"/>
</dbReference>
<evidence type="ECO:0000256" key="10">
    <source>
        <dbReference type="ARBA" id="ARBA00022806"/>
    </source>
</evidence>
<dbReference type="SMART" id="SM00490">
    <property type="entry name" value="HELICc"/>
    <property type="match status" value="1"/>
</dbReference>
<evidence type="ECO:0000259" key="19">
    <source>
        <dbReference type="PROSITE" id="PS51192"/>
    </source>
</evidence>
<keyword evidence="15" id="KW-0131">Cell cycle</keyword>
<dbReference type="EMBL" id="JAKKPZ010000007">
    <property type="protein sequence ID" value="KAI1718916.1"/>
    <property type="molecule type" value="Genomic_DNA"/>
</dbReference>
<dbReference type="InterPro" id="IPR050496">
    <property type="entry name" value="SNF2_RAD54_helicase_repair"/>
</dbReference>
<keyword evidence="7" id="KW-0227">DNA damage</keyword>
<evidence type="ECO:0000256" key="15">
    <source>
        <dbReference type="ARBA" id="ARBA00023306"/>
    </source>
</evidence>
<keyword evidence="5" id="KW-0132">Cell division</keyword>
<evidence type="ECO:0000256" key="14">
    <source>
        <dbReference type="ARBA" id="ARBA00023242"/>
    </source>
</evidence>
<dbReference type="InterPro" id="IPR038718">
    <property type="entry name" value="SNF2-like_sf"/>
</dbReference>
<dbReference type="PANTHER" id="PTHR45629:SF7">
    <property type="entry name" value="DNA EXCISION REPAIR PROTEIN ERCC-6-RELATED"/>
    <property type="match status" value="1"/>
</dbReference>
<dbReference type="SUPFAM" id="SSF52540">
    <property type="entry name" value="P-loop containing nucleoside triphosphate hydrolases"/>
    <property type="match status" value="2"/>
</dbReference>
<evidence type="ECO:0000256" key="1">
    <source>
        <dbReference type="ARBA" id="ARBA00004123"/>
    </source>
</evidence>
<sequence>MPSSVESGEISSPDASNIDESQEVPRRAEREMPEEYPFQADDDYVLNDDLDVPIVNQMPEQFKKSRVDIPRLGDLLDRAEINNETTNNEVLELGLSNVTAYDAENLENGLIIQAVESIQRTCAPTSHQKQSARHKLTAAVLENTDDRIINGELTPFELLIQKQSELENSRANRKRKEPLSESFQSSIRPKQRPYRRTKTARITTEESTKSSSDSGSSSYSESTSSDESSQGPSTSLSKVCKKSAKNLSKISSARSIKDDGNEKHYQERILEVKQQNEENLVEFHQLKNDYIISCDVWSRLYKYQKTGIRWLYELHEQCVGGILADEMGLGKTIQICTFLRSLSESKQESRIFKYKGLGPTLVICPATVMHQWVKELNRWFPLCRVAVLHSTGAYSGPKHRLISKIGTHSSYGSILITSYSTYSAEHKEILKANWHYEVRTPHRLILSGSPMQNNLKELWSLIDFIYPGRLGSLKEFVEKFSIPITQGGYANATSIQVRTAYKCACLLRDAISPYMLRRLKKDVQMVLQLPEKTEQVLFCDITKEQRFLYEEYIHSKECGNILSGRLDAFVGLIMLRKLCNHPDLVTGGPNKHSEFDLDENPEMEFGYVERSGKMIVVKSLLKLWHDQKQRVLLFSQSKQMLTILEKFVILEGYSHLRMDGSTPIGRRQGLVEKFNSDESIFVFLLTTRVGGLGVNLTGANRVLIYDPCWNPQTDAQARERAWRIGQTRDVTVYRLMCSGTIEEKIYQRQIFKHFLTNKILTDPKQQRFFKTNDLHELFTLGKAKTDKKHGTETAAIFAANSVELNRKNFFDQKVKNRIQPKTMSRDELADEEAVLDNDGTADVALSDEKKIKLQEMAKKIAANMDKYAVPISSDQRKRKSRNKAFLDGQFDIPYLAKQKVYKASGEDEIISSKQQDDFVLRSLLKGNGVTSALRHDQIIDSASAADIQIVEDEANAVAKRAAEVLKRSRRLHNEFVQHASTSSVIQPKIFGRKKAPGATMSAISAASKSDGSGSSLLQAIRMRREKLLDTNANVNESSEESVEDEIRNYPSLESQLKPRRVEFGDRYEKLANEIKSFFLKQRDHRASTNEVLSRFKDTVPPSDAFVFREILKKICSKLPNSQWILKDEFD</sequence>
<protein>
    <recommendedName>
        <fullName evidence="4">DNA repair and recombination protein RAD54-like</fullName>
    </recommendedName>
    <alternativeName>
        <fullName evidence="17">Protein okra</fullName>
    </alternativeName>
</protein>
<gene>
    <name evidence="21" type="ORF">DdX_06029</name>
</gene>
<dbReference type="GO" id="GO:0016787">
    <property type="term" value="F:hydrolase activity"/>
    <property type="evidence" value="ECO:0007669"/>
    <property type="project" value="UniProtKB-KW"/>
</dbReference>
<dbReference type="GO" id="GO:0005524">
    <property type="term" value="F:ATP binding"/>
    <property type="evidence" value="ECO:0007669"/>
    <property type="project" value="InterPro"/>
</dbReference>
<dbReference type="InterPro" id="IPR014001">
    <property type="entry name" value="Helicase_ATP-bd"/>
</dbReference>
<dbReference type="Pfam" id="PF25875">
    <property type="entry name" value="WHD_Rad26_CSB"/>
    <property type="match status" value="1"/>
</dbReference>
<dbReference type="Pfam" id="PF00176">
    <property type="entry name" value="SNF2-rel_dom"/>
    <property type="match status" value="2"/>
</dbReference>
<keyword evidence="8" id="KW-0498">Mitosis</keyword>
<comment type="subunit">
    <text evidence="3">Interacts (via N-terminus) with spn-A/Rad51.</text>
</comment>
<feature type="compositionally biased region" description="Basic and acidic residues" evidence="18">
    <location>
        <begin position="23"/>
        <end position="33"/>
    </location>
</feature>
<evidence type="ECO:0000256" key="8">
    <source>
        <dbReference type="ARBA" id="ARBA00022776"/>
    </source>
</evidence>
<dbReference type="InterPro" id="IPR027417">
    <property type="entry name" value="P-loop_NTPase"/>
</dbReference>
<proteinExistence type="inferred from homology"/>
<dbReference type="CDD" id="cd22254">
    <property type="entry name" value="CSB_WHD"/>
    <property type="match status" value="1"/>
</dbReference>
<evidence type="ECO:0000259" key="20">
    <source>
        <dbReference type="PROSITE" id="PS51194"/>
    </source>
</evidence>
<keyword evidence="10" id="KW-0347">Helicase</keyword>
<organism evidence="21 22">
    <name type="scientific">Ditylenchus destructor</name>
    <dbReference type="NCBI Taxonomy" id="166010"/>
    <lineage>
        <taxon>Eukaryota</taxon>
        <taxon>Metazoa</taxon>
        <taxon>Ecdysozoa</taxon>
        <taxon>Nematoda</taxon>
        <taxon>Chromadorea</taxon>
        <taxon>Rhabditida</taxon>
        <taxon>Tylenchina</taxon>
        <taxon>Tylenchomorpha</taxon>
        <taxon>Sphaerularioidea</taxon>
        <taxon>Anguinidae</taxon>
        <taxon>Anguininae</taxon>
        <taxon>Ditylenchus</taxon>
    </lineage>
</organism>
<evidence type="ECO:0000256" key="3">
    <source>
        <dbReference type="ARBA" id="ARBA00011467"/>
    </source>
</evidence>
<keyword evidence="14" id="KW-0539">Nucleus</keyword>
<reference evidence="21" key="1">
    <citation type="submission" date="2022-01" db="EMBL/GenBank/DDBJ databases">
        <title>Genome Sequence Resource for Two Populations of Ditylenchus destructor, the Migratory Endoparasitic Phytonematode.</title>
        <authorList>
            <person name="Zhang H."/>
            <person name="Lin R."/>
            <person name="Xie B."/>
        </authorList>
    </citation>
    <scope>NUCLEOTIDE SEQUENCE</scope>
    <source>
        <strain evidence="21">BazhouSP</strain>
    </source>
</reference>
<evidence type="ECO:0000256" key="11">
    <source>
        <dbReference type="ARBA" id="ARBA00022840"/>
    </source>
</evidence>
<keyword evidence="13" id="KW-0234">DNA repair</keyword>
<name>A0AAD4R9F1_9BILA</name>
<comment type="function">
    <text evidence="16">Involved in mitotic DNA repair and meiotic recombination. Functions in the recombinational DNA repair pathway. Essential for interhomolog gene conversion (GC), but may have a less important role in intersister GC than spn-A/Rad51. In the presence of DNA, spn-A/Rad51 enhances the ATPase activity of okr/Rad54.</text>
</comment>
<evidence type="ECO:0000256" key="7">
    <source>
        <dbReference type="ARBA" id="ARBA00022763"/>
    </source>
</evidence>
<dbReference type="InterPro" id="IPR058951">
    <property type="entry name" value="WHD_Rad26_CSB-like"/>
</dbReference>
<evidence type="ECO:0000256" key="2">
    <source>
        <dbReference type="ARBA" id="ARBA00007025"/>
    </source>
</evidence>
<dbReference type="InterPro" id="IPR001650">
    <property type="entry name" value="Helicase_C-like"/>
</dbReference>
<dbReference type="PANTHER" id="PTHR45629">
    <property type="entry name" value="SNF2/RAD54 FAMILY MEMBER"/>
    <property type="match status" value="1"/>
</dbReference>
<keyword evidence="22" id="KW-1185">Reference proteome</keyword>
<dbReference type="InterPro" id="IPR049730">
    <property type="entry name" value="SNF2/RAD54-like_C"/>
</dbReference>
<dbReference type="Proteomes" id="UP001201812">
    <property type="component" value="Unassembled WGS sequence"/>
</dbReference>
<feature type="domain" description="Helicase ATP-binding" evidence="19">
    <location>
        <begin position="312"/>
        <end position="468"/>
    </location>
</feature>
<feature type="domain" description="Helicase C-terminal" evidence="20">
    <location>
        <begin position="616"/>
        <end position="775"/>
    </location>
</feature>
<evidence type="ECO:0000256" key="4">
    <source>
        <dbReference type="ARBA" id="ARBA00015341"/>
    </source>
</evidence>
<feature type="region of interest" description="Disordered" evidence="18">
    <location>
        <begin position="1"/>
        <end position="37"/>
    </location>
</feature>
<dbReference type="InterPro" id="IPR000330">
    <property type="entry name" value="SNF2_N"/>
</dbReference>
<keyword evidence="11" id="KW-0067">ATP-binding</keyword>
<dbReference type="PROSITE" id="PS51194">
    <property type="entry name" value="HELICASE_CTER"/>
    <property type="match status" value="1"/>
</dbReference>
<dbReference type="GO" id="GO:0008094">
    <property type="term" value="F:ATP-dependent activity, acting on DNA"/>
    <property type="evidence" value="ECO:0007669"/>
    <property type="project" value="TreeGrafter"/>
</dbReference>
<evidence type="ECO:0000313" key="22">
    <source>
        <dbReference type="Proteomes" id="UP001201812"/>
    </source>
</evidence>
<accession>A0AAD4R9F1</accession>
<keyword evidence="12" id="KW-0238">DNA-binding</keyword>
<evidence type="ECO:0000256" key="9">
    <source>
        <dbReference type="ARBA" id="ARBA00022801"/>
    </source>
</evidence>
<comment type="similarity">
    <text evidence="2">Belongs to the SNF2/RAD54 helicase family.</text>
</comment>
<evidence type="ECO:0000256" key="16">
    <source>
        <dbReference type="ARBA" id="ARBA00024776"/>
    </source>
</evidence>